<reference evidence="8" key="1">
    <citation type="submission" date="2022-10" db="EMBL/GenBank/DDBJ databases">
        <title>Tapping the CABI collections for fungal endophytes: first genome assemblies for Collariella, Neodidymelliopsis, Ascochyta clinopodiicola, Didymella pomorum, Didymosphaeria variabile, Neocosmospora piperis and Neocucurbitaria cava.</title>
        <authorList>
            <person name="Hill R."/>
        </authorList>
    </citation>
    <scope>NUCLEOTIDE SEQUENCE</scope>
    <source>
        <strain evidence="8">IMI 355091</strain>
    </source>
</reference>
<feature type="coiled-coil region" evidence="4">
    <location>
        <begin position="691"/>
        <end position="725"/>
    </location>
</feature>
<feature type="compositionally biased region" description="Acidic residues" evidence="5">
    <location>
        <begin position="767"/>
        <end position="776"/>
    </location>
</feature>
<evidence type="ECO:0000256" key="5">
    <source>
        <dbReference type="SAM" id="MobiDB-lite"/>
    </source>
</evidence>
<sequence>MVLFKRKPVKFDLPPKNITDHDEVWVIEKTGEVYNDYEKYLRRLDFYDQKLFTCESTGRSGYTFLEAMESQVSSEPVWEGIKVTETQTEASREIDSIFPDALRSRVLHFVQFRTTSRMDDLGKLDLLLLHHGFTNLSQEFKEQYMVGDRVCIEVEGPIGRRYGVITDITDNSQLHQNAFTRSPDDQYRAYTYIITMDDNNEPITKYKAADLQRDRKYYSKLILKQFLRSTVSRESWIGAPWMAKDHLAKRYKIPTKIPENKTREMVMAQRKLTNGSRQNGASPVQQTHPHQLPNGHAPQTNGHRAQQQPQHGQGPHSFVNFANAPHGQHPPHLMHPQQPGFPQHMQGGPLPQFAHQGPPQHLPQGIPLNIPQHALPPNLAHILHHPALPVNLPFQHGFMQYQQFAPRNPPQQQQQQQPAPLAKPFEPIKYPIEDLDISQPRLSTVRPTLKFFSDDVPDGVQPPAEEDKTGLLMKSLGPLLCAWETLNVHDTIYMLDSFTFDDFAEAMRFASEEQDCELFVEVHCSVLKQIINENGKLQAPLPNMAEMEDSDDEVSSEESTPTPEPEPPKRTTRSSLRKSEVQQIVEKPRTPTPEPAKDVHKAADFVADFDWIEQLKIRNFQNGGWQAIMVALLYRLSFDPIQKETCDEILAVLVPGDQDPSIESIAENYRNMDVNLRIAALDQALRLTVTTEAFRDQLNAASLEMTRLRKEKIEFQRKRKELADELFKLDLERKIKLPENTPASPSDTKENEDVSMLSVPDSVAETADGENEDEDASAAKSRTRTKNKRKAAAEEARKEKAKKAKIEAEKNKKQKEWEKLLKAVDDKKDELKECEANINELDDDLRETLVHRSKVLGKDRFLNKYYWFEHNGMPFGGVPNSSTAEYGYANGRIWVQGPDAEELQPCLEEPALSQDMQRFNFTIPQRKEKEEGSTHLTTSMQWAYYDDPEDIDRLIVWLDERGHREKQLRKELQIFRDRIAEYMEKMKKHLTKVDKTEEEDEDEDSKPRISTRGKAIAEKEETKERCLLWTNSIMFDEYGYIHSTEYEPPKKGKARAVKATKGKGRR</sequence>
<feature type="compositionally biased region" description="Basic residues" evidence="5">
    <location>
        <begin position="781"/>
        <end position="790"/>
    </location>
</feature>
<dbReference type="EC" id="2.4.1.265" evidence="8"/>
<evidence type="ECO:0000259" key="6">
    <source>
        <dbReference type="PROSITE" id="PS50827"/>
    </source>
</evidence>
<feature type="region of interest" description="Disordered" evidence="5">
    <location>
        <begin position="990"/>
        <end position="1017"/>
    </location>
</feature>
<feature type="compositionally biased region" description="Acidic residues" evidence="5">
    <location>
        <begin position="546"/>
        <end position="556"/>
    </location>
</feature>
<feature type="region of interest" description="Disordered" evidence="5">
    <location>
        <begin position="274"/>
        <end position="357"/>
    </location>
</feature>
<keyword evidence="8" id="KW-0808">Transferase</keyword>
<dbReference type="AlphaFoldDB" id="A0A9W9D6C2"/>
<keyword evidence="8" id="KW-0328">Glycosyltransferase</keyword>
<feature type="domain" description="WAC" evidence="7">
    <location>
        <begin position="22"/>
        <end position="160"/>
    </location>
</feature>
<keyword evidence="9" id="KW-1185">Reference proteome</keyword>
<evidence type="ECO:0000259" key="7">
    <source>
        <dbReference type="PROSITE" id="PS51136"/>
    </source>
</evidence>
<comment type="subcellular location">
    <subcellularLocation>
        <location evidence="1 3">Nucleus</location>
    </subcellularLocation>
</comment>
<evidence type="ECO:0000313" key="9">
    <source>
        <dbReference type="Proteomes" id="UP001140510"/>
    </source>
</evidence>
<protein>
    <submittedName>
        <fullName evidence="8">Glycosyl transferase</fullName>
        <ecNumber evidence="8">2.4.1.265</ecNumber>
    </submittedName>
</protein>
<evidence type="ECO:0000256" key="4">
    <source>
        <dbReference type="SAM" id="Coils"/>
    </source>
</evidence>
<dbReference type="OrthoDB" id="1689333at2759"/>
<feature type="compositionally biased region" description="Basic and acidic residues" evidence="5">
    <location>
        <begin position="791"/>
        <end position="810"/>
    </location>
</feature>
<feature type="region of interest" description="Disordered" evidence="5">
    <location>
        <begin position="763"/>
        <end position="810"/>
    </location>
</feature>
<dbReference type="Pfam" id="PF15613">
    <property type="entry name" value="WSD"/>
    <property type="match status" value="1"/>
</dbReference>
<evidence type="ECO:0000256" key="3">
    <source>
        <dbReference type="PROSITE-ProRule" id="PRU00475"/>
    </source>
</evidence>
<dbReference type="InterPro" id="IPR018501">
    <property type="entry name" value="DDT_dom"/>
</dbReference>
<dbReference type="Pfam" id="PF10537">
    <property type="entry name" value="WAC_Acf1_DNA_bd"/>
    <property type="match status" value="1"/>
</dbReference>
<evidence type="ECO:0000256" key="2">
    <source>
        <dbReference type="ARBA" id="ARBA00023242"/>
    </source>
</evidence>
<feature type="compositionally biased region" description="Low complexity" evidence="5">
    <location>
        <begin position="325"/>
        <end position="338"/>
    </location>
</feature>
<dbReference type="PROSITE" id="PS50827">
    <property type="entry name" value="DDT"/>
    <property type="match status" value="1"/>
</dbReference>
<organism evidence="8 9">
    <name type="scientific">Didymella pomorum</name>
    <dbReference type="NCBI Taxonomy" id="749634"/>
    <lineage>
        <taxon>Eukaryota</taxon>
        <taxon>Fungi</taxon>
        <taxon>Dikarya</taxon>
        <taxon>Ascomycota</taxon>
        <taxon>Pezizomycotina</taxon>
        <taxon>Dothideomycetes</taxon>
        <taxon>Pleosporomycetidae</taxon>
        <taxon>Pleosporales</taxon>
        <taxon>Pleosporineae</taxon>
        <taxon>Didymellaceae</taxon>
        <taxon>Didymella</taxon>
    </lineage>
</organism>
<dbReference type="GO" id="GO:0005634">
    <property type="term" value="C:nucleus"/>
    <property type="evidence" value="ECO:0007669"/>
    <property type="project" value="UniProtKB-SubCell"/>
</dbReference>
<name>A0A9W9D6C2_9PLEO</name>
<dbReference type="EMBL" id="JAPEVA010000067">
    <property type="protein sequence ID" value="KAJ4401954.1"/>
    <property type="molecule type" value="Genomic_DNA"/>
</dbReference>
<evidence type="ECO:0000313" key="8">
    <source>
        <dbReference type="EMBL" id="KAJ4401954.1"/>
    </source>
</evidence>
<dbReference type="PROSITE" id="PS51136">
    <property type="entry name" value="WAC"/>
    <property type="match status" value="1"/>
</dbReference>
<keyword evidence="2 3" id="KW-0539">Nucleus</keyword>
<dbReference type="InterPro" id="IPR013136">
    <property type="entry name" value="WSTF_Acf1_Cbp146"/>
</dbReference>
<dbReference type="GO" id="GO:0000785">
    <property type="term" value="C:chromatin"/>
    <property type="evidence" value="ECO:0007669"/>
    <property type="project" value="UniProtKB-ARBA"/>
</dbReference>
<dbReference type="GO" id="GO:0000781">
    <property type="term" value="C:chromosome, telomeric region"/>
    <property type="evidence" value="ECO:0007669"/>
    <property type="project" value="GOC"/>
</dbReference>
<proteinExistence type="predicted"/>
<dbReference type="InterPro" id="IPR028941">
    <property type="entry name" value="WHIM2_dom"/>
</dbReference>
<dbReference type="PANTHER" id="PTHR32075">
    <property type="entry name" value="ISWI CHROMATIN-REMODELING COMPLEX SUBUNIT YPL216W-RELATED"/>
    <property type="match status" value="1"/>
</dbReference>
<dbReference type="Proteomes" id="UP001140510">
    <property type="component" value="Unassembled WGS sequence"/>
</dbReference>
<dbReference type="GO" id="GO:0042283">
    <property type="term" value="F:dolichyl pyrophosphate Glc1Man9GlcNAc2 alpha-1,3-glucosyltransferase activity"/>
    <property type="evidence" value="ECO:0007669"/>
    <property type="project" value="UniProtKB-EC"/>
</dbReference>
<dbReference type="Pfam" id="PF02791">
    <property type="entry name" value="DDT"/>
    <property type="match status" value="1"/>
</dbReference>
<dbReference type="GO" id="GO:0031509">
    <property type="term" value="P:subtelomeric heterochromatin formation"/>
    <property type="evidence" value="ECO:0007669"/>
    <property type="project" value="TreeGrafter"/>
</dbReference>
<evidence type="ECO:0000256" key="1">
    <source>
        <dbReference type="ARBA" id="ARBA00004123"/>
    </source>
</evidence>
<comment type="caution">
    <text evidence="8">The sequence shown here is derived from an EMBL/GenBank/DDBJ whole genome shotgun (WGS) entry which is preliminary data.</text>
</comment>
<feature type="compositionally biased region" description="Polar residues" evidence="5">
    <location>
        <begin position="274"/>
        <end position="289"/>
    </location>
</feature>
<feature type="region of interest" description="Disordered" evidence="5">
    <location>
        <begin position="539"/>
        <end position="598"/>
    </location>
</feature>
<feature type="compositionally biased region" description="Basic residues" evidence="5">
    <location>
        <begin position="1051"/>
        <end position="1066"/>
    </location>
</feature>
<dbReference type="PANTHER" id="PTHR32075:SF6">
    <property type="entry name" value="ISWI CHROMATIN-REMODELING COMPLEX SUBUNIT YPL216W-RELATED"/>
    <property type="match status" value="1"/>
</dbReference>
<feature type="region of interest" description="Disordered" evidence="5">
    <location>
        <begin position="1046"/>
        <end position="1066"/>
    </location>
</feature>
<keyword evidence="4" id="KW-0175">Coiled coil</keyword>
<feature type="compositionally biased region" description="Low complexity" evidence="5">
    <location>
        <begin position="306"/>
        <end position="316"/>
    </location>
</feature>
<gene>
    <name evidence="8" type="primary">ALG8_1</name>
    <name evidence="8" type="ORF">N0V91_007608</name>
</gene>
<feature type="domain" description="DDT" evidence="6">
    <location>
        <begin position="473"/>
        <end position="536"/>
    </location>
</feature>
<accession>A0A9W9D6C2</accession>